<protein>
    <submittedName>
        <fullName evidence="8">MFS transporter</fullName>
    </submittedName>
</protein>
<gene>
    <name evidence="8" type="ORF">G8770_18280</name>
</gene>
<feature type="transmembrane region" description="Helical" evidence="6">
    <location>
        <begin position="235"/>
        <end position="258"/>
    </location>
</feature>
<dbReference type="Pfam" id="PF07690">
    <property type="entry name" value="MFS_1"/>
    <property type="match status" value="1"/>
</dbReference>
<feature type="transmembrane region" description="Helical" evidence="6">
    <location>
        <begin position="101"/>
        <end position="123"/>
    </location>
</feature>
<accession>A0A9E5MNF6</accession>
<evidence type="ECO:0000256" key="2">
    <source>
        <dbReference type="ARBA" id="ARBA00022475"/>
    </source>
</evidence>
<dbReference type="InterPro" id="IPR050189">
    <property type="entry name" value="MFS_Efflux_Transporters"/>
</dbReference>
<keyword evidence="2" id="KW-1003">Cell membrane</keyword>
<feature type="transmembrane region" description="Helical" evidence="6">
    <location>
        <begin position="135"/>
        <end position="156"/>
    </location>
</feature>
<dbReference type="InterPro" id="IPR020846">
    <property type="entry name" value="MFS_dom"/>
</dbReference>
<feature type="transmembrane region" description="Helical" evidence="6">
    <location>
        <begin position="162"/>
        <end position="181"/>
    </location>
</feature>
<keyword evidence="9" id="KW-1185">Reference proteome</keyword>
<evidence type="ECO:0000256" key="6">
    <source>
        <dbReference type="SAM" id="Phobius"/>
    </source>
</evidence>
<feature type="transmembrane region" description="Helical" evidence="6">
    <location>
        <begin position="351"/>
        <end position="373"/>
    </location>
</feature>
<evidence type="ECO:0000256" key="4">
    <source>
        <dbReference type="ARBA" id="ARBA00022989"/>
    </source>
</evidence>
<dbReference type="Proteomes" id="UP000787472">
    <property type="component" value="Unassembled WGS sequence"/>
</dbReference>
<dbReference type="GO" id="GO:0005886">
    <property type="term" value="C:plasma membrane"/>
    <property type="evidence" value="ECO:0007669"/>
    <property type="project" value="UniProtKB-SubCell"/>
</dbReference>
<evidence type="ECO:0000259" key="7">
    <source>
        <dbReference type="PROSITE" id="PS50850"/>
    </source>
</evidence>
<dbReference type="InterPro" id="IPR011701">
    <property type="entry name" value="MFS"/>
</dbReference>
<dbReference type="SUPFAM" id="SSF103473">
    <property type="entry name" value="MFS general substrate transporter"/>
    <property type="match status" value="1"/>
</dbReference>
<keyword evidence="3 6" id="KW-0812">Transmembrane</keyword>
<comment type="caution">
    <text evidence="8">The sequence shown here is derived from an EMBL/GenBank/DDBJ whole genome shotgun (WGS) entry which is preliminary data.</text>
</comment>
<evidence type="ECO:0000313" key="9">
    <source>
        <dbReference type="Proteomes" id="UP000787472"/>
    </source>
</evidence>
<dbReference type="PANTHER" id="PTHR43124">
    <property type="entry name" value="PURINE EFFLUX PUMP PBUE"/>
    <property type="match status" value="1"/>
</dbReference>
<evidence type="ECO:0000313" key="8">
    <source>
        <dbReference type="EMBL" id="NHO67496.1"/>
    </source>
</evidence>
<organism evidence="8 9">
    <name type="scientific">Pseudomaricurvus hydrocarbonicus</name>
    <dbReference type="NCBI Taxonomy" id="1470433"/>
    <lineage>
        <taxon>Bacteria</taxon>
        <taxon>Pseudomonadati</taxon>
        <taxon>Pseudomonadota</taxon>
        <taxon>Gammaproteobacteria</taxon>
        <taxon>Cellvibrionales</taxon>
        <taxon>Cellvibrionaceae</taxon>
        <taxon>Pseudomaricurvus</taxon>
    </lineage>
</organism>
<keyword evidence="5 6" id="KW-0472">Membrane</keyword>
<dbReference type="RefSeq" id="WP_167190303.1">
    <property type="nucleotide sequence ID" value="NZ_JAAONZ010000017.1"/>
</dbReference>
<feature type="transmembrane region" description="Helical" evidence="6">
    <location>
        <begin position="202"/>
        <end position="223"/>
    </location>
</feature>
<name>A0A9E5MNF6_9GAMM</name>
<evidence type="ECO:0000256" key="3">
    <source>
        <dbReference type="ARBA" id="ARBA00022692"/>
    </source>
</evidence>
<evidence type="ECO:0000256" key="5">
    <source>
        <dbReference type="ARBA" id="ARBA00023136"/>
    </source>
</evidence>
<evidence type="ECO:0000256" key="1">
    <source>
        <dbReference type="ARBA" id="ARBA00004651"/>
    </source>
</evidence>
<feature type="transmembrane region" description="Helical" evidence="6">
    <location>
        <begin position="265"/>
        <end position="284"/>
    </location>
</feature>
<dbReference type="GO" id="GO:0022857">
    <property type="term" value="F:transmembrane transporter activity"/>
    <property type="evidence" value="ECO:0007669"/>
    <property type="project" value="InterPro"/>
</dbReference>
<feature type="transmembrane region" description="Helical" evidence="6">
    <location>
        <begin position="47"/>
        <end position="69"/>
    </location>
</feature>
<dbReference type="EMBL" id="JAAONZ010000017">
    <property type="protein sequence ID" value="NHO67496.1"/>
    <property type="molecule type" value="Genomic_DNA"/>
</dbReference>
<comment type="subcellular location">
    <subcellularLocation>
        <location evidence="1">Cell membrane</location>
        <topology evidence="1">Multi-pass membrane protein</topology>
    </subcellularLocation>
</comment>
<sequence>MKQHTVQSSSSVTAGVLVSVIAMAGFLILPLFVGAVAQRFALTESQIGFLATFIMGGSALSSVAAIFWIRKVNWQWSALLALGAMLCGNVLSLWVTSFPAFVVLQCLVGVGGGAAYSIALTVLSDHPQADRCFGFSVAAQVSFQIVGLLGLPVVVAQYGLEAVLGLLIGLEVVALVLLWWLPASGLVMPTSVEKKRVVSSAVLFALLGCFMFFFNVGVVWTYIERMGADSGFSPAVIGESLAVGVAFGVPGALLASWCGERYGRLLPLAVGALIMVGALLMLVGRIDEKSYLLALALYNFSWNFSLAYQYAAVNAADDSGRSVAAAPAFHALGAAVGPGVAALFVSADNFFAVNVLAIAGVTLSLLLFVFAAIKHPNRKTVAA</sequence>
<keyword evidence="4 6" id="KW-1133">Transmembrane helix</keyword>
<dbReference type="Gene3D" id="1.20.1250.20">
    <property type="entry name" value="MFS general substrate transporter like domains"/>
    <property type="match status" value="1"/>
</dbReference>
<feature type="transmembrane region" description="Helical" evidence="6">
    <location>
        <begin position="12"/>
        <end position="35"/>
    </location>
</feature>
<dbReference type="AlphaFoldDB" id="A0A9E5MNF6"/>
<feature type="domain" description="Major facilitator superfamily (MFS) profile" evidence="7">
    <location>
        <begin position="201"/>
        <end position="383"/>
    </location>
</feature>
<feature type="transmembrane region" description="Helical" evidence="6">
    <location>
        <begin position="323"/>
        <end position="345"/>
    </location>
</feature>
<feature type="transmembrane region" description="Helical" evidence="6">
    <location>
        <begin position="290"/>
        <end position="311"/>
    </location>
</feature>
<dbReference type="PROSITE" id="PS50850">
    <property type="entry name" value="MFS"/>
    <property type="match status" value="1"/>
</dbReference>
<feature type="transmembrane region" description="Helical" evidence="6">
    <location>
        <begin position="76"/>
        <end position="95"/>
    </location>
</feature>
<dbReference type="InterPro" id="IPR036259">
    <property type="entry name" value="MFS_trans_sf"/>
</dbReference>
<reference evidence="8" key="1">
    <citation type="submission" date="2020-03" db="EMBL/GenBank/DDBJ databases">
        <authorList>
            <person name="Guo F."/>
        </authorList>
    </citation>
    <scope>NUCLEOTIDE SEQUENCE</scope>
    <source>
        <strain evidence="8">JCM 30134</strain>
    </source>
</reference>
<dbReference type="PANTHER" id="PTHR43124:SF10">
    <property type="entry name" value="PURINE EFFLUX PUMP PBUE"/>
    <property type="match status" value="1"/>
</dbReference>
<proteinExistence type="predicted"/>